<name>A0A5R9PJB5_9GAMM</name>
<keyword evidence="5" id="KW-0378">Hydrolase</keyword>
<dbReference type="RefSeq" id="WP_138347581.1">
    <property type="nucleotide sequence ID" value="NZ_SROY01000001.1"/>
</dbReference>
<comment type="catalytic activity">
    <reaction evidence="8">
        <text>adenosine + phosphate = alpha-D-ribose 1-phosphate + adenine</text>
        <dbReference type="Rhea" id="RHEA:27642"/>
        <dbReference type="ChEBI" id="CHEBI:16335"/>
        <dbReference type="ChEBI" id="CHEBI:16708"/>
        <dbReference type="ChEBI" id="CHEBI:43474"/>
        <dbReference type="ChEBI" id="CHEBI:57720"/>
        <dbReference type="EC" id="2.4.2.1"/>
    </reaction>
    <physiologicalReaction direction="left-to-right" evidence="8">
        <dbReference type="Rhea" id="RHEA:27643"/>
    </physiologicalReaction>
</comment>
<dbReference type="PANTHER" id="PTHR30616">
    <property type="entry name" value="UNCHARACTERIZED PROTEIN YFIH"/>
    <property type="match status" value="1"/>
</dbReference>
<dbReference type="CDD" id="cd16833">
    <property type="entry name" value="YfiH"/>
    <property type="match status" value="1"/>
</dbReference>
<dbReference type="EMBL" id="SROY01000001">
    <property type="protein sequence ID" value="TLX23137.1"/>
    <property type="molecule type" value="Genomic_DNA"/>
</dbReference>
<keyword evidence="3" id="KW-0808">Transferase</keyword>
<evidence type="ECO:0000256" key="10">
    <source>
        <dbReference type="RuleBase" id="RU361274"/>
    </source>
</evidence>
<evidence type="ECO:0000256" key="9">
    <source>
        <dbReference type="ARBA" id="ARBA00049893"/>
    </source>
</evidence>
<evidence type="ECO:0000256" key="8">
    <source>
        <dbReference type="ARBA" id="ARBA00048968"/>
    </source>
</evidence>
<dbReference type="NCBIfam" id="TIGR00726">
    <property type="entry name" value="peptidoglycan editing factor PgeF"/>
    <property type="match status" value="1"/>
</dbReference>
<evidence type="ECO:0000256" key="11">
    <source>
        <dbReference type="SAM" id="MobiDB-lite"/>
    </source>
</evidence>
<dbReference type="GO" id="GO:0005507">
    <property type="term" value="F:copper ion binding"/>
    <property type="evidence" value="ECO:0007669"/>
    <property type="project" value="TreeGrafter"/>
</dbReference>
<evidence type="ECO:0000256" key="4">
    <source>
        <dbReference type="ARBA" id="ARBA00022723"/>
    </source>
</evidence>
<keyword evidence="4" id="KW-0479">Metal-binding</keyword>
<comment type="catalytic activity">
    <reaction evidence="9">
        <text>S-methyl-5'-thioadenosine + phosphate = 5-(methylsulfanyl)-alpha-D-ribose 1-phosphate + adenine</text>
        <dbReference type="Rhea" id="RHEA:11852"/>
        <dbReference type="ChEBI" id="CHEBI:16708"/>
        <dbReference type="ChEBI" id="CHEBI:17509"/>
        <dbReference type="ChEBI" id="CHEBI:43474"/>
        <dbReference type="ChEBI" id="CHEBI:58533"/>
        <dbReference type="EC" id="2.4.2.28"/>
    </reaction>
    <physiologicalReaction direction="left-to-right" evidence="9">
        <dbReference type="Rhea" id="RHEA:11853"/>
    </physiologicalReaction>
</comment>
<dbReference type="GO" id="GO:0017061">
    <property type="term" value="F:S-methyl-5-thioadenosine phosphorylase activity"/>
    <property type="evidence" value="ECO:0007669"/>
    <property type="project" value="UniProtKB-EC"/>
</dbReference>
<keyword evidence="6" id="KW-0862">Zinc</keyword>
<protein>
    <recommendedName>
        <fullName evidence="10">Purine nucleoside phosphorylase</fullName>
    </recommendedName>
</protein>
<comment type="catalytic activity">
    <reaction evidence="7">
        <text>adenosine + H2O + H(+) = inosine + NH4(+)</text>
        <dbReference type="Rhea" id="RHEA:24408"/>
        <dbReference type="ChEBI" id="CHEBI:15377"/>
        <dbReference type="ChEBI" id="CHEBI:15378"/>
        <dbReference type="ChEBI" id="CHEBI:16335"/>
        <dbReference type="ChEBI" id="CHEBI:17596"/>
        <dbReference type="ChEBI" id="CHEBI:28938"/>
        <dbReference type="EC" id="3.5.4.4"/>
    </reaction>
    <physiologicalReaction direction="left-to-right" evidence="7">
        <dbReference type="Rhea" id="RHEA:24409"/>
    </physiologicalReaction>
</comment>
<evidence type="ECO:0000313" key="13">
    <source>
        <dbReference type="Proteomes" id="UP000308508"/>
    </source>
</evidence>
<dbReference type="STRING" id="1123377.GCA_000423885_00967"/>
<keyword evidence="13" id="KW-1185">Reference proteome</keyword>
<gene>
    <name evidence="12" type="primary">pgeF</name>
    <name evidence="12" type="ORF">E5S66_03695</name>
</gene>
<evidence type="ECO:0000256" key="5">
    <source>
        <dbReference type="ARBA" id="ARBA00022801"/>
    </source>
</evidence>
<dbReference type="Pfam" id="PF02578">
    <property type="entry name" value="Cu-oxidase_4"/>
    <property type="match status" value="1"/>
</dbReference>
<dbReference type="PANTHER" id="PTHR30616:SF2">
    <property type="entry name" value="PURINE NUCLEOSIDE PHOSPHORYLASE LACC1"/>
    <property type="match status" value="1"/>
</dbReference>
<evidence type="ECO:0000313" key="12">
    <source>
        <dbReference type="EMBL" id="TLX23137.1"/>
    </source>
</evidence>
<reference evidence="12 13" key="1">
    <citation type="submission" date="2019-04" db="EMBL/GenBank/DDBJ databases">
        <authorList>
            <person name="Grouzdev D.S."/>
            <person name="Nazina T.N."/>
        </authorList>
    </citation>
    <scope>NUCLEOTIDE SEQUENCE [LARGE SCALE GENOMIC DNA]</scope>
    <source>
        <strain evidence="12 13">SHC 3-19</strain>
    </source>
</reference>
<dbReference type="InterPro" id="IPR038371">
    <property type="entry name" value="Cu_polyphenol_OxRdtase_sf"/>
</dbReference>
<dbReference type="SUPFAM" id="SSF64438">
    <property type="entry name" value="CNF1/YfiH-like putative cysteine hydrolases"/>
    <property type="match status" value="1"/>
</dbReference>
<proteinExistence type="inferred from homology"/>
<accession>A0A5R9PJB5</accession>
<evidence type="ECO:0000256" key="1">
    <source>
        <dbReference type="ARBA" id="ARBA00000553"/>
    </source>
</evidence>
<dbReference type="InterPro" id="IPR003730">
    <property type="entry name" value="Cu_polyphenol_OxRdtase"/>
</dbReference>
<dbReference type="InterPro" id="IPR011324">
    <property type="entry name" value="Cytotoxic_necrot_fac-like_cat"/>
</dbReference>
<dbReference type="GO" id="GO:0016787">
    <property type="term" value="F:hydrolase activity"/>
    <property type="evidence" value="ECO:0007669"/>
    <property type="project" value="UniProtKB-KW"/>
</dbReference>
<dbReference type="Proteomes" id="UP000308508">
    <property type="component" value="Unassembled WGS sequence"/>
</dbReference>
<organism evidence="12 13">
    <name type="scientific">Thermomonas fusca</name>
    <dbReference type="NCBI Taxonomy" id="215690"/>
    <lineage>
        <taxon>Bacteria</taxon>
        <taxon>Pseudomonadati</taxon>
        <taxon>Pseudomonadota</taxon>
        <taxon>Gammaproteobacteria</taxon>
        <taxon>Lysobacterales</taxon>
        <taxon>Lysobacteraceae</taxon>
        <taxon>Thermomonas</taxon>
    </lineage>
</organism>
<evidence type="ECO:0000256" key="6">
    <source>
        <dbReference type="ARBA" id="ARBA00022833"/>
    </source>
</evidence>
<dbReference type="AlphaFoldDB" id="A0A5R9PJB5"/>
<comment type="similarity">
    <text evidence="2 10">Belongs to the purine nucleoside phosphorylase YfiH/LACC1 family.</text>
</comment>
<evidence type="ECO:0000256" key="2">
    <source>
        <dbReference type="ARBA" id="ARBA00007353"/>
    </source>
</evidence>
<comment type="catalytic activity">
    <reaction evidence="1">
        <text>inosine + phosphate = alpha-D-ribose 1-phosphate + hypoxanthine</text>
        <dbReference type="Rhea" id="RHEA:27646"/>
        <dbReference type="ChEBI" id="CHEBI:17368"/>
        <dbReference type="ChEBI" id="CHEBI:17596"/>
        <dbReference type="ChEBI" id="CHEBI:43474"/>
        <dbReference type="ChEBI" id="CHEBI:57720"/>
        <dbReference type="EC" id="2.4.2.1"/>
    </reaction>
    <physiologicalReaction direction="left-to-right" evidence="1">
        <dbReference type="Rhea" id="RHEA:27647"/>
    </physiologicalReaction>
</comment>
<evidence type="ECO:0000256" key="3">
    <source>
        <dbReference type="ARBA" id="ARBA00022679"/>
    </source>
</evidence>
<comment type="caution">
    <text evidence="12">The sequence shown here is derived from an EMBL/GenBank/DDBJ whole genome shotgun (WGS) entry which is preliminary data.</text>
</comment>
<dbReference type="Gene3D" id="3.60.140.10">
    <property type="entry name" value="CNF1/YfiH-like putative cysteine hydrolases"/>
    <property type="match status" value="1"/>
</dbReference>
<evidence type="ECO:0000256" key="7">
    <source>
        <dbReference type="ARBA" id="ARBA00047989"/>
    </source>
</evidence>
<sequence length="274" mass="28722">MTVFLHADWPAPPGVRALTTLRHGLGASKPPFDTFNLGARCGDDAEAVAENGRQLEAALLLPSSPHWLKQVHGVEVVRFAAPPPAQAGGGWEGVGSIEGQPHPNPPLQAGEGEQPEADAAVTATPGVVLAILTADCLPVVLAARDGSEVAAAHAGWRGLCAGVLEATVAAMRTPPDQLVAWLGPAAGPQAYEIGAEVFEAFTARDARARMAFLPTRPGHWKVDLYMLARQRLLDAGVTDVHGGGLCTISDPSRFFSHRRDGRSGRIATLAWIAP</sequence>
<feature type="region of interest" description="Disordered" evidence="11">
    <location>
        <begin position="85"/>
        <end position="114"/>
    </location>
</feature>